<proteinExistence type="predicted"/>
<dbReference type="GeneID" id="80889014"/>
<evidence type="ECO:0000313" key="3">
    <source>
        <dbReference type="EMBL" id="KAJ4147323.1"/>
    </source>
</evidence>
<dbReference type="CDD" id="cd00067">
    <property type="entry name" value="GAL4"/>
    <property type="match status" value="1"/>
</dbReference>
<sequence length="389" mass="43668">MRTRMKRTHRKVRSGCDICRQRRIKCDELKPQCTQCQRLANAGSVTSCTYNRASGEQTRGSAGSANVGARARSTSIVTDPSSSAMYSSTHLSIVSQYGWPNPTSEQEQNLLFHLCVVRKQLETFEQRGLLAGIGQFSRSLSMAGRFPYLRQSFLEFSLQGLLESAVLLAWYSTDPGEYAQLLKGTLALMPENDRSGQLVHVPRVTGTELPTCASPSSHTFYPFLEQMKESTVTLSRCELSADVRAAVQDLHNFIYNILHSPLAGDSVEKELYAMFPIRNWLRFVPEAPSKLENGSDFLLKMYLANYETAILLMGALWPDLDTPLGFHERRLCIKKMRDAVNERLNSAFLPVPPADTIISDRKTLKACQEWLSISEIAIECYDQSCSKEV</sequence>
<keyword evidence="4" id="KW-1185">Reference proteome</keyword>
<dbReference type="RefSeq" id="XP_056050264.1">
    <property type="nucleotide sequence ID" value="XM_056193203.1"/>
</dbReference>
<comment type="caution">
    <text evidence="3">The sequence shown here is derived from an EMBL/GenBank/DDBJ whole genome shotgun (WGS) entry which is preliminary data.</text>
</comment>
<protein>
    <recommendedName>
        <fullName evidence="2">Zn(2)-C6 fungal-type domain-containing protein</fullName>
    </recommendedName>
</protein>
<dbReference type="GO" id="GO:0008270">
    <property type="term" value="F:zinc ion binding"/>
    <property type="evidence" value="ECO:0007669"/>
    <property type="project" value="InterPro"/>
</dbReference>
<evidence type="ECO:0000259" key="2">
    <source>
        <dbReference type="PROSITE" id="PS50048"/>
    </source>
</evidence>
<dbReference type="SUPFAM" id="SSF57701">
    <property type="entry name" value="Zn2/Cys6 DNA-binding domain"/>
    <property type="match status" value="1"/>
</dbReference>
<dbReference type="InterPro" id="IPR001138">
    <property type="entry name" value="Zn2Cys6_DnaBD"/>
</dbReference>
<dbReference type="InterPro" id="IPR052400">
    <property type="entry name" value="Zn2-C6_fungal_TF"/>
</dbReference>
<dbReference type="AlphaFoldDB" id="A0A9W8UJ33"/>
<dbReference type="Gene3D" id="4.10.240.10">
    <property type="entry name" value="Zn(2)-C6 fungal-type DNA-binding domain"/>
    <property type="match status" value="1"/>
</dbReference>
<dbReference type="KEGG" id="amus:LMH87_001855"/>
<dbReference type="Pfam" id="PF00172">
    <property type="entry name" value="Zn_clus"/>
    <property type="match status" value="1"/>
</dbReference>
<feature type="domain" description="Zn(2)-C6 fungal-type" evidence="2">
    <location>
        <begin position="15"/>
        <end position="50"/>
    </location>
</feature>
<dbReference type="InterPro" id="IPR036864">
    <property type="entry name" value="Zn2-C6_fun-type_DNA-bd_sf"/>
</dbReference>
<evidence type="ECO:0000256" key="1">
    <source>
        <dbReference type="ARBA" id="ARBA00023242"/>
    </source>
</evidence>
<evidence type="ECO:0000313" key="4">
    <source>
        <dbReference type="Proteomes" id="UP001144673"/>
    </source>
</evidence>
<dbReference type="Proteomes" id="UP001144673">
    <property type="component" value="Chromosome 3"/>
</dbReference>
<organism evidence="3 4">
    <name type="scientific">Akanthomyces muscarius</name>
    <name type="common">Entomopathogenic fungus</name>
    <name type="synonym">Lecanicillium muscarium</name>
    <dbReference type="NCBI Taxonomy" id="2231603"/>
    <lineage>
        <taxon>Eukaryota</taxon>
        <taxon>Fungi</taxon>
        <taxon>Dikarya</taxon>
        <taxon>Ascomycota</taxon>
        <taxon>Pezizomycotina</taxon>
        <taxon>Sordariomycetes</taxon>
        <taxon>Hypocreomycetidae</taxon>
        <taxon>Hypocreales</taxon>
        <taxon>Cordycipitaceae</taxon>
        <taxon>Akanthomyces</taxon>
    </lineage>
</organism>
<dbReference type="GO" id="GO:0000981">
    <property type="term" value="F:DNA-binding transcription factor activity, RNA polymerase II-specific"/>
    <property type="evidence" value="ECO:0007669"/>
    <property type="project" value="InterPro"/>
</dbReference>
<dbReference type="EMBL" id="JAJHUN010000010">
    <property type="protein sequence ID" value="KAJ4147323.1"/>
    <property type="molecule type" value="Genomic_DNA"/>
</dbReference>
<gene>
    <name evidence="3" type="ORF">LMH87_001855</name>
</gene>
<dbReference type="PANTHER" id="PTHR47657:SF14">
    <property type="entry name" value="ZN(2)-C6 FUNGAL-TYPE DOMAIN-CONTAINING PROTEIN"/>
    <property type="match status" value="1"/>
</dbReference>
<accession>A0A9W8UJ33</accession>
<dbReference type="PROSITE" id="PS50048">
    <property type="entry name" value="ZN2_CY6_FUNGAL_2"/>
    <property type="match status" value="1"/>
</dbReference>
<dbReference type="PANTHER" id="PTHR47657">
    <property type="entry name" value="STEROL REGULATORY ELEMENT-BINDING PROTEIN ECM22"/>
    <property type="match status" value="1"/>
</dbReference>
<name>A0A9W8UJ33_AKAMU</name>
<keyword evidence="1" id="KW-0539">Nucleus</keyword>
<reference evidence="3" key="1">
    <citation type="journal article" date="2023" name="Access Microbiol">
        <title>De-novo genome assembly for Akanthomyces muscarius, a biocontrol agent of insect agricultural pests.</title>
        <authorList>
            <person name="Erdos Z."/>
            <person name="Studholme D.J."/>
            <person name="Raymond B."/>
            <person name="Sharma M."/>
        </authorList>
    </citation>
    <scope>NUCLEOTIDE SEQUENCE</scope>
    <source>
        <strain evidence="3">Ve6</strain>
    </source>
</reference>
<dbReference type="SMART" id="SM00066">
    <property type="entry name" value="GAL4"/>
    <property type="match status" value="1"/>
</dbReference>